<dbReference type="InterPro" id="IPR036910">
    <property type="entry name" value="HMG_box_dom_sf"/>
</dbReference>
<dbReference type="Proteomes" id="UP001153678">
    <property type="component" value="Unassembled WGS sequence"/>
</dbReference>
<proteinExistence type="predicted"/>
<dbReference type="AlphaFoldDB" id="A0A9W4WT09"/>
<accession>A0A9W4WT09</accession>
<keyword evidence="2" id="KW-1185">Reference proteome</keyword>
<dbReference type="SUPFAM" id="SSF47095">
    <property type="entry name" value="HMG-box"/>
    <property type="match status" value="1"/>
</dbReference>
<sequence>MDPEYVNRIQPPPIPPVITAIDLLPARASMRATDINHLKIKYFNGEKAYYVACKRQRDLQGLGSLPQTIVSLTASKLWNSEPKNVKQAYIDMAQQAYETYQQRYIALYQRRI</sequence>
<comment type="caution">
    <text evidence="1">The sequence shown here is derived from an EMBL/GenBank/DDBJ whole genome shotgun (WGS) entry which is preliminary data.</text>
</comment>
<name>A0A9W4WT09_9GLOM</name>
<reference evidence="1" key="1">
    <citation type="submission" date="2022-08" db="EMBL/GenBank/DDBJ databases">
        <authorList>
            <person name="Kallberg Y."/>
            <person name="Tangrot J."/>
            <person name="Rosling A."/>
        </authorList>
    </citation>
    <scope>NUCLEOTIDE SEQUENCE</scope>
    <source>
        <strain evidence="1">Wild A</strain>
    </source>
</reference>
<protein>
    <submittedName>
        <fullName evidence="1">7551_t:CDS:1</fullName>
    </submittedName>
</protein>
<organism evidence="1 2">
    <name type="scientific">Funneliformis geosporum</name>
    <dbReference type="NCBI Taxonomy" id="1117311"/>
    <lineage>
        <taxon>Eukaryota</taxon>
        <taxon>Fungi</taxon>
        <taxon>Fungi incertae sedis</taxon>
        <taxon>Mucoromycota</taxon>
        <taxon>Glomeromycotina</taxon>
        <taxon>Glomeromycetes</taxon>
        <taxon>Glomerales</taxon>
        <taxon>Glomeraceae</taxon>
        <taxon>Funneliformis</taxon>
    </lineage>
</organism>
<gene>
    <name evidence="1" type="ORF">FWILDA_LOCUS82</name>
</gene>
<evidence type="ECO:0000313" key="1">
    <source>
        <dbReference type="EMBL" id="CAI2161498.1"/>
    </source>
</evidence>
<evidence type="ECO:0000313" key="2">
    <source>
        <dbReference type="Proteomes" id="UP001153678"/>
    </source>
</evidence>
<dbReference type="EMBL" id="CAMKVN010000005">
    <property type="protein sequence ID" value="CAI2161498.1"/>
    <property type="molecule type" value="Genomic_DNA"/>
</dbReference>
<dbReference type="Gene3D" id="1.10.30.10">
    <property type="entry name" value="High mobility group box domain"/>
    <property type="match status" value="1"/>
</dbReference>